<accession>A0A7D9EZ28</accession>
<dbReference type="Pfam" id="PF22725">
    <property type="entry name" value="GFO_IDH_MocA_C3"/>
    <property type="match status" value="1"/>
</dbReference>
<dbReference type="GO" id="GO:0000166">
    <property type="term" value="F:nucleotide binding"/>
    <property type="evidence" value="ECO:0007669"/>
    <property type="project" value="InterPro"/>
</dbReference>
<evidence type="ECO:0000313" key="6">
    <source>
        <dbReference type="Proteomes" id="UP001152795"/>
    </source>
</evidence>
<dbReference type="Proteomes" id="UP001152795">
    <property type="component" value="Unassembled WGS sequence"/>
</dbReference>
<feature type="domain" description="Gfo/Idh/MocA-like oxidoreductase N-terminal" evidence="3">
    <location>
        <begin position="15"/>
        <end position="124"/>
    </location>
</feature>
<evidence type="ECO:0000313" key="5">
    <source>
        <dbReference type="EMBL" id="CAB4018483.1"/>
    </source>
</evidence>
<comment type="caution">
    <text evidence="5">The sequence shown here is derived from an EMBL/GenBank/DDBJ whole genome shotgun (WGS) entry which is preliminary data.</text>
</comment>
<dbReference type="SUPFAM" id="SSF55347">
    <property type="entry name" value="Glyceraldehyde-3-phosphate dehydrogenase-like, C-terminal domain"/>
    <property type="match status" value="1"/>
</dbReference>
<evidence type="ECO:0000259" key="3">
    <source>
        <dbReference type="Pfam" id="PF01408"/>
    </source>
</evidence>
<dbReference type="Gene3D" id="3.30.360.10">
    <property type="entry name" value="Dihydrodipicolinate Reductase, domain 2"/>
    <property type="match status" value="1"/>
</dbReference>
<sequence length="383" mass="42984">MALRRDSAQSSLPSIGIIGTGYASRIIVPLLRSVGFNIAAAWGNNAVKVKNMAESLNIPVYTTKIDELLLRNEVDLVCVFCPPHLRADVTVKALLIGKNVICEGPAGLDKMDAQRMVDASQYYPKLLSLMAHQLRYLPAFVKMRELISEGFCGDLTIYDCRVEMESLLGTKYNWLCDLVMGGGGLNLIGSHFIDLCQFLTGQKATEVHGVLKTFNKHTEHIQGFRHITSDDFTCFQMKMDNGCFANVSLNTHMPGKFKQEVMVVGTKGRLVVRNGDLYGVSLEQSNEEKLLYKERGRVPPLLNIKNLPPDIYVLAFEKWLQAVKKSFLNQEDHRSSNLDFVSSAAKFDDGFYVRAVLDAIVQSNKTHEWVKVELEQQSEKQPF</sequence>
<evidence type="ECO:0000256" key="1">
    <source>
        <dbReference type="ARBA" id="ARBA00010928"/>
    </source>
</evidence>
<protein>
    <submittedName>
        <fullName evidence="5">Glucose-fructose oxidoreductase domain-containing 1-like</fullName>
    </submittedName>
</protein>
<dbReference type="PANTHER" id="PTHR43818">
    <property type="entry name" value="BCDNA.GH03377"/>
    <property type="match status" value="1"/>
</dbReference>
<name>A0A7D9EZ28_PARCT</name>
<dbReference type="InterPro" id="IPR036291">
    <property type="entry name" value="NAD(P)-bd_dom_sf"/>
</dbReference>
<dbReference type="InterPro" id="IPR050463">
    <property type="entry name" value="Gfo/Idh/MocA_oxidrdct_glycsds"/>
</dbReference>
<keyword evidence="6" id="KW-1185">Reference proteome</keyword>
<keyword evidence="2" id="KW-0560">Oxidoreductase</keyword>
<dbReference type="GO" id="GO:0016491">
    <property type="term" value="F:oxidoreductase activity"/>
    <property type="evidence" value="ECO:0007669"/>
    <property type="project" value="UniProtKB-KW"/>
</dbReference>
<evidence type="ECO:0000256" key="2">
    <source>
        <dbReference type="ARBA" id="ARBA00023002"/>
    </source>
</evidence>
<dbReference type="SUPFAM" id="SSF51735">
    <property type="entry name" value="NAD(P)-binding Rossmann-fold domains"/>
    <property type="match status" value="1"/>
</dbReference>
<dbReference type="InterPro" id="IPR055170">
    <property type="entry name" value="GFO_IDH_MocA-like_dom"/>
</dbReference>
<organism evidence="5 6">
    <name type="scientific">Paramuricea clavata</name>
    <name type="common">Red gorgonian</name>
    <name type="synonym">Violescent sea-whip</name>
    <dbReference type="NCBI Taxonomy" id="317549"/>
    <lineage>
        <taxon>Eukaryota</taxon>
        <taxon>Metazoa</taxon>
        <taxon>Cnidaria</taxon>
        <taxon>Anthozoa</taxon>
        <taxon>Octocorallia</taxon>
        <taxon>Malacalcyonacea</taxon>
        <taxon>Plexauridae</taxon>
        <taxon>Paramuricea</taxon>
    </lineage>
</organism>
<dbReference type="Gene3D" id="3.40.50.720">
    <property type="entry name" value="NAD(P)-binding Rossmann-like Domain"/>
    <property type="match status" value="1"/>
</dbReference>
<dbReference type="EMBL" id="CACRXK020010026">
    <property type="protein sequence ID" value="CAB4018483.1"/>
    <property type="molecule type" value="Genomic_DNA"/>
</dbReference>
<reference evidence="5" key="1">
    <citation type="submission" date="2020-04" db="EMBL/GenBank/DDBJ databases">
        <authorList>
            <person name="Alioto T."/>
            <person name="Alioto T."/>
            <person name="Gomez Garrido J."/>
        </authorList>
    </citation>
    <scope>NUCLEOTIDE SEQUENCE</scope>
    <source>
        <strain evidence="5">A484AB</strain>
    </source>
</reference>
<proteinExistence type="inferred from homology"/>
<dbReference type="InterPro" id="IPR000683">
    <property type="entry name" value="Gfo/Idh/MocA-like_OxRdtase_N"/>
</dbReference>
<dbReference type="PANTHER" id="PTHR43818:SF11">
    <property type="entry name" value="BCDNA.GH03377"/>
    <property type="match status" value="1"/>
</dbReference>
<gene>
    <name evidence="5" type="ORF">PACLA_8A039346</name>
</gene>
<dbReference type="Pfam" id="PF01408">
    <property type="entry name" value="GFO_IDH_MocA"/>
    <property type="match status" value="1"/>
</dbReference>
<dbReference type="OrthoDB" id="446809at2759"/>
<dbReference type="AlphaFoldDB" id="A0A7D9EZ28"/>
<comment type="similarity">
    <text evidence="1">Belongs to the Gfo/Idh/MocA family.</text>
</comment>
<feature type="domain" description="GFO/IDH/MocA-like oxidoreductase" evidence="4">
    <location>
        <begin position="140"/>
        <end position="270"/>
    </location>
</feature>
<evidence type="ECO:0000259" key="4">
    <source>
        <dbReference type="Pfam" id="PF22725"/>
    </source>
</evidence>